<gene>
    <name evidence="11" type="primary">apt</name>
    <name evidence="13" type="ORF">HKW67_06000</name>
</gene>
<comment type="function">
    <text evidence="2 11">Catalyzes a salvage reaction resulting in the formation of AMP, that is energically less costly than de novo synthesis.</text>
</comment>
<evidence type="ECO:0000256" key="7">
    <source>
        <dbReference type="ARBA" id="ARBA00022490"/>
    </source>
</evidence>
<dbReference type="EC" id="2.4.2.7" evidence="6 11"/>
<organism evidence="13 14">
    <name type="scientific">Gemmatimonas groenlandica</name>
    <dbReference type="NCBI Taxonomy" id="2732249"/>
    <lineage>
        <taxon>Bacteria</taxon>
        <taxon>Pseudomonadati</taxon>
        <taxon>Gemmatimonadota</taxon>
        <taxon>Gemmatimonadia</taxon>
        <taxon>Gemmatimonadales</taxon>
        <taxon>Gemmatimonadaceae</taxon>
        <taxon>Gemmatimonas</taxon>
    </lineage>
</organism>
<evidence type="ECO:0000313" key="14">
    <source>
        <dbReference type="Proteomes" id="UP000500938"/>
    </source>
</evidence>
<dbReference type="GO" id="GO:0005737">
    <property type="term" value="C:cytoplasm"/>
    <property type="evidence" value="ECO:0007669"/>
    <property type="project" value="UniProtKB-SubCell"/>
</dbReference>
<evidence type="ECO:0000256" key="11">
    <source>
        <dbReference type="HAMAP-Rule" id="MF_00004"/>
    </source>
</evidence>
<evidence type="ECO:0000313" key="13">
    <source>
        <dbReference type="EMBL" id="QJR35090.1"/>
    </source>
</evidence>
<evidence type="ECO:0000256" key="8">
    <source>
        <dbReference type="ARBA" id="ARBA00022676"/>
    </source>
</evidence>
<dbReference type="FunFam" id="3.40.50.2020:FF:000021">
    <property type="entry name" value="Adenine phosphoribosyltransferase"/>
    <property type="match status" value="1"/>
</dbReference>
<comment type="similarity">
    <text evidence="5 11">Belongs to the purine/pyrimidine phosphoribosyltransferase family.</text>
</comment>
<dbReference type="CDD" id="cd06223">
    <property type="entry name" value="PRTases_typeI"/>
    <property type="match status" value="1"/>
</dbReference>
<protein>
    <recommendedName>
        <fullName evidence="6 11">Adenine phosphoribosyltransferase</fullName>
        <shortName evidence="11">APRT</shortName>
        <ecNumber evidence="6 11">2.4.2.7</ecNumber>
    </recommendedName>
</protein>
<dbReference type="InterPro" id="IPR000836">
    <property type="entry name" value="PRTase_dom"/>
</dbReference>
<dbReference type="Proteomes" id="UP000500938">
    <property type="component" value="Chromosome"/>
</dbReference>
<keyword evidence="7 11" id="KW-0963">Cytoplasm</keyword>
<evidence type="ECO:0000259" key="12">
    <source>
        <dbReference type="Pfam" id="PF00156"/>
    </source>
</evidence>
<dbReference type="RefSeq" id="WP_171224519.1">
    <property type="nucleotide sequence ID" value="NZ_CP053085.1"/>
</dbReference>
<dbReference type="KEGG" id="ggr:HKW67_06000"/>
<dbReference type="PANTHER" id="PTHR32315">
    <property type="entry name" value="ADENINE PHOSPHORIBOSYLTRANSFERASE"/>
    <property type="match status" value="1"/>
</dbReference>
<comment type="pathway">
    <text evidence="4 11">Purine metabolism; AMP biosynthesis via salvage pathway; AMP from adenine: step 1/1.</text>
</comment>
<dbReference type="InterPro" id="IPR050054">
    <property type="entry name" value="UPRTase/APRTase"/>
</dbReference>
<dbReference type="GO" id="GO:0044209">
    <property type="term" value="P:AMP salvage"/>
    <property type="evidence" value="ECO:0007669"/>
    <property type="project" value="UniProtKB-UniRule"/>
</dbReference>
<dbReference type="NCBIfam" id="NF002634">
    <property type="entry name" value="PRK02304.1-3"/>
    <property type="match status" value="1"/>
</dbReference>
<dbReference type="GO" id="GO:0002055">
    <property type="term" value="F:adenine binding"/>
    <property type="evidence" value="ECO:0007669"/>
    <property type="project" value="TreeGrafter"/>
</dbReference>
<accession>A0A6M4IKC8</accession>
<dbReference type="GO" id="GO:0003999">
    <property type="term" value="F:adenine phosphoribosyltransferase activity"/>
    <property type="evidence" value="ECO:0007669"/>
    <property type="project" value="UniProtKB-UniRule"/>
</dbReference>
<name>A0A6M4IKC8_9BACT</name>
<comment type="subcellular location">
    <subcellularLocation>
        <location evidence="3 11">Cytoplasm</location>
    </subcellularLocation>
</comment>
<feature type="domain" description="Phosphoribosyltransferase" evidence="12">
    <location>
        <begin position="54"/>
        <end position="155"/>
    </location>
</feature>
<dbReference type="HAMAP" id="MF_00004">
    <property type="entry name" value="Aden_phosphoribosyltr"/>
    <property type="match status" value="1"/>
</dbReference>
<dbReference type="EMBL" id="CP053085">
    <property type="protein sequence ID" value="QJR35090.1"/>
    <property type="molecule type" value="Genomic_DNA"/>
</dbReference>
<dbReference type="SUPFAM" id="SSF53271">
    <property type="entry name" value="PRTase-like"/>
    <property type="match status" value="1"/>
</dbReference>
<keyword evidence="10 11" id="KW-0660">Purine salvage</keyword>
<dbReference type="GO" id="GO:0016208">
    <property type="term" value="F:AMP binding"/>
    <property type="evidence" value="ECO:0007669"/>
    <property type="project" value="TreeGrafter"/>
</dbReference>
<dbReference type="NCBIfam" id="NF002636">
    <property type="entry name" value="PRK02304.1-5"/>
    <property type="match status" value="1"/>
</dbReference>
<evidence type="ECO:0000256" key="9">
    <source>
        <dbReference type="ARBA" id="ARBA00022679"/>
    </source>
</evidence>
<evidence type="ECO:0000256" key="6">
    <source>
        <dbReference type="ARBA" id="ARBA00011893"/>
    </source>
</evidence>
<proteinExistence type="inferred from homology"/>
<evidence type="ECO:0000256" key="5">
    <source>
        <dbReference type="ARBA" id="ARBA00008391"/>
    </source>
</evidence>
<dbReference type="PANTHER" id="PTHR32315:SF3">
    <property type="entry name" value="ADENINE PHOSPHORIBOSYLTRANSFERASE"/>
    <property type="match status" value="1"/>
</dbReference>
<dbReference type="GO" id="GO:0006166">
    <property type="term" value="P:purine ribonucleoside salvage"/>
    <property type="evidence" value="ECO:0007669"/>
    <property type="project" value="UniProtKB-UniRule"/>
</dbReference>
<evidence type="ECO:0000256" key="1">
    <source>
        <dbReference type="ARBA" id="ARBA00000868"/>
    </source>
</evidence>
<sequence>MTAILTERLSATLRDVPDFPSPGILFKDITPVLADPALMRDVITAMLAPLRGSGVTHVVGVESRGFLFGVPMALQLDVPFAPARKPGKLPWKTARESYDLEYRSDVLEMHTDAVGAGARVLVVDDVLATGGTAAATCRLIERLGGSVVGVSVLVELGFLHGRAKLPDRAVHAVVTF</sequence>
<keyword evidence="9 11" id="KW-0808">Transferase</keyword>
<dbReference type="UniPathway" id="UPA00588">
    <property type="reaction ID" value="UER00646"/>
</dbReference>
<dbReference type="NCBIfam" id="TIGR01090">
    <property type="entry name" value="apt"/>
    <property type="match status" value="1"/>
</dbReference>
<dbReference type="Pfam" id="PF00156">
    <property type="entry name" value="Pribosyltran"/>
    <property type="match status" value="1"/>
</dbReference>
<dbReference type="AlphaFoldDB" id="A0A6M4IKC8"/>
<dbReference type="GO" id="GO:0006168">
    <property type="term" value="P:adenine salvage"/>
    <property type="evidence" value="ECO:0007669"/>
    <property type="project" value="InterPro"/>
</dbReference>
<comment type="catalytic activity">
    <reaction evidence="1 11">
        <text>AMP + diphosphate = 5-phospho-alpha-D-ribose 1-diphosphate + adenine</text>
        <dbReference type="Rhea" id="RHEA:16609"/>
        <dbReference type="ChEBI" id="CHEBI:16708"/>
        <dbReference type="ChEBI" id="CHEBI:33019"/>
        <dbReference type="ChEBI" id="CHEBI:58017"/>
        <dbReference type="ChEBI" id="CHEBI:456215"/>
        <dbReference type="EC" id="2.4.2.7"/>
    </reaction>
</comment>
<keyword evidence="14" id="KW-1185">Reference proteome</keyword>
<evidence type="ECO:0000256" key="3">
    <source>
        <dbReference type="ARBA" id="ARBA00004496"/>
    </source>
</evidence>
<dbReference type="InterPro" id="IPR029057">
    <property type="entry name" value="PRTase-like"/>
</dbReference>
<comment type="subunit">
    <text evidence="11">Homodimer.</text>
</comment>
<evidence type="ECO:0000256" key="10">
    <source>
        <dbReference type="ARBA" id="ARBA00022726"/>
    </source>
</evidence>
<dbReference type="InterPro" id="IPR005764">
    <property type="entry name" value="Ade_phspho_trans"/>
</dbReference>
<dbReference type="Gene3D" id="3.40.50.2020">
    <property type="match status" value="1"/>
</dbReference>
<reference evidence="13 14" key="1">
    <citation type="submission" date="2020-05" db="EMBL/GenBank/DDBJ databases">
        <title>Complete genome sequence of Gemmatimonas greenlandica TET16.</title>
        <authorList>
            <person name="Zeng Y."/>
        </authorList>
    </citation>
    <scope>NUCLEOTIDE SEQUENCE [LARGE SCALE GENOMIC DNA]</scope>
    <source>
        <strain evidence="13 14">TET16</strain>
    </source>
</reference>
<evidence type="ECO:0000256" key="2">
    <source>
        <dbReference type="ARBA" id="ARBA00003968"/>
    </source>
</evidence>
<keyword evidence="8 11" id="KW-0328">Glycosyltransferase</keyword>
<evidence type="ECO:0000256" key="4">
    <source>
        <dbReference type="ARBA" id="ARBA00004659"/>
    </source>
</evidence>